<evidence type="ECO:0000313" key="4">
    <source>
        <dbReference type="Ensembl" id="ENSOANP00000047702.1"/>
    </source>
</evidence>
<keyword evidence="3" id="KW-0732">Signal</keyword>
<feature type="chain" id="PRO_5026256839" evidence="3">
    <location>
        <begin position="34"/>
        <end position="199"/>
    </location>
</feature>
<accession>A0A6I8P1S6</accession>
<feature type="transmembrane region" description="Helical" evidence="2">
    <location>
        <begin position="53"/>
        <end position="75"/>
    </location>
</feature>
<evidence type="ECO:0000256" key="1">
    <source>
        <dbReference type="SAM" id="MobiDB-lite"/>
    </source>
</evidence>
<dbReference type="InParanoid" id="A0A6I8P1S6"/>
<feature type="signal peptide" evidence="3">
    <location>
        <begin position="1"/>
        <end position="33"/>
    </location>
</feature>
<dbReference type="GeneID" id="114812020"/>
<dbReference type="PANTHER" id="PTHR33955">
    <property type="entry name" value="TRANSMEMBRANE PROTEIN 52"/>
    <property type="match status" value="1"/>
</dbReference>
<keyword evidence="5" id="KW-1185">Reference proteome</keyword>
<dbReference type="RefSeq" id="XP_028920403.1">
    <property type="nucleotide sequence ID" value="XM_029064570.2"/>
</dbReference>
<proteinExistence type="predicted"/>
<dbReference type="AlphaFoldDB" id="A0A6I8P1S6"/>
<keyword evidence="2" id="KW-0472">Membrane</keyword>
<keyword evidence="2" id="KW-0812">Transmembrane</keyword>
<dbReference type="KEGG" id="oaa:114812020"/>
<reference evidence="4" key="3">
    <citation type="submission" date="2025-09" db="UniProtKB">
        <authorList>
            <consortium name="Ensembl"/>
        </authorList>
    </citation>
    <scope>IDENTIFICATION</scope>
    <source>
        <strain evidence="4">Glennie</strain>
    </source>
</reference>
<reference evidence="4" key="2">
    <citation type="submission" date="2025-08" db="UniProtKB">
        <authorList>
            <consortium name="Ensembl"/>
        </authorList>
    </citation>
    <scope>IDENTIFICATION</scope>
    <source>
        <strain evidence="4">Glennie</strain>
    </source>
</reference>
<feature type="region of interest" description="Disordered" evidence="1">
    <location>
        <begin position="164"/>
        <end position="199"/>
    </location>
</feature>
<evidence type="ECO:0000256" key="3">
    <source>
        <dbReference type="SAM" id="SignalP"/>
    </source>
</evidence>
<dbReference type="CTD" id="339456"/>
<dbReference type="OMA" id="SPAWQPC"/>
<name>A0A6I8P1S6_ORNAN</name>
<dbReference type="Pfam" id="PF14979">
    <property type="entry name" value="TMEM52"/>
    <property type="match status" value="1"/>
</dbReference>
<sequence>MGWGSGPRCPACSLLLLPPAPLLLLLQVGLSRSETGCGRTEQCPPSTSWTNLWYVWLILLTVFLLLLCGITASCIKFCCRKKRPPAQAFPRRPYDLTVIALDNDSTIHSTVTSYSSLQYPLAPPLPLPFAELDRGPVSPPAYSLYALELPPSYDEAIKMAKPDFGALPPHKLSPGPSEPGLGQGPSPDPMPPDPQPSQP</sequence>
<dbReference type="Ensembl" id="ENSOANT00000054864.1">
    <property type="protein sequence ID" value="ENSOANP00000047702.1"/>
    <property type="gene ID" value="ENSOANG00000041654.1"/>
</dbReference>
<dbReference type="FunCoup" id="A0A6I8P1S6">
    <property type="interactions" value="45"/>
</dbReference>
<gene>
    <name evidence="4" type="primary">TMEM52</name>
</gene>
<dbReference type="Bgee" id="ENSOANG00000041654">
    <property type="expression patterns" value="Expressed in cerebellum and 7 other cell types or tissues"/>
</dbReference>
<dbReference type="Proteomes" id="UP000002279">
    <property type="component" value="Chromosome 5"/>
</dbReference>
<evidence type="ECO:0000256" key="2">
    <source>
        <dbReference type="SAM" id="Phobius"/>
    </source>
</evidence>
<feature type="compositionally biased region" description="Pro residues" evidence="1">
    <location>
        <begin position="186"/>
        <end position="199"/>
    </location>
</feature>
<protein>
    <submittedName>
        <fullName evidence="4">Transmembrane protein 52</fullName>
    </submittedName>
</protein>
<reference evidence="4 5" key="1">
    <citation type="journal article" date="2008" name="Nature">
        <title>Genome analysis of the platypus reveals unique signatures of evolution.</title>
        <authorList>
            <person name="Warren W.C."/>
            <person name="Hillier L.W."/>
            <person name="Marshall Graves J.A."/>
            <person name="Birney E."/>
            <person name="Ponting C.P."/>
            <person name="Grutzner F."/>
            <person name="Belov K."/>
            <person name="Miller W."/>
            <person name="Clarke L."/>
            <person name="Chinwalla A.T."/>
            <person name="Yang S.P."/>
            <person name="Heger A."/>
            <person name="Locke D.P."/>
            <person name="Miethke P."/>
            <person name="Waters P.D."/>
            <person name="Veyrunes F."/>
            <person name="Fulton L."/>
            <person name="Fulton B."/>
            <person name="Graves T."/>
            <person name="Wallis J."/>
            <person name="Puente X.S."/>
            <person name="Lopez-Otin C."/>
            <person name="Ordonez G.R."/>
            <person name="Eichler E.E."/>
            <person name="Chen L."/>
            <person name="Cheng Z."/>
            <person name="Deakin J.E."/>
            <person name="Alsop A."/>
            <person name="Thompson K."/>
            <person name="Kirby P."/>
            <person name="Papenfuss A.T."/>
            <person name="Wakefield M.J."/>
            <person name="Olender T."/>
            <person name="Lancet D."/>
            <person name="Huttley G.A."/>
            <person name="Smit A.F."/>
            <person name="Pask A."/>
            <person name="Temple-Smith P."/>
            <person name="Batzer M.A."/>
            <person name="Walker J.A."/>
            <person name="Konkel M.K."/>
            <person name="Harris R.S."/>
            <person name="Whittington C.M."/>
            <person name="Wong E.S."/>
            <person name="Gemmell N.J."/>
            <person name="Buschiazzo E."/>
            <person name="Vargas Jentzsch I.M."/>
            <person name="Merkel A."/>
            <person name="Schmitz J."/>
            <person name="Zemann A."/>
            <person name="Churakov G."/>
            <person name="Kriegs J.O."/>
            <person name="Brosius J."/>
            <person name="Murchison E.P."/>
            <person name="Sachidanandam R."/>
            <person name="Smith C."/>
            <person name="Hannon G.J."/>
            <person name="Tsend-Ayush E."/>
            <person name="McMillan D."/>
            <person name="Attenborough R."/>
            <person name="Rens W."/>
            <person name="Ferguson-Smith M."/>
            <person name="Lefevre C.M."/>
            <person name="Sharp J.A."/>
            <person name="Nicholas K.R."/>
            <person name="Ray D.A."/>
            <person name="Kube M."/>
            <person name="Reinhardt R."/>
            <person name="Pringle T.H."/>
            <person name="Taylor J."/>
            <person name="Jones R.C."/>
            <person name="Nixon B."/>
            <person name="Dacheux J.L."/>
            <person name="Niwa H."/>
            <person name="Sekita Y."/>
            <person name="Huang X."/>
            <person name="Stark A."/>
            <person name="Kheradpour P."/>
            <person name="Kellis M."/>
            <person name="Flicek P."/>
            <person name="Chen Y."/>
            <person name="Webber C."/>
            <person name="Hardison R."/>
            <person name="Nelson J."/>
            <person name="Hallsworth-Pepin K."/>
            <person name="Delehaunty K."/>
            <person name="Markovic C."/>
            <person name="Minx P."/>
            <person name="Feng Y."/>
            <person name="Kremitzki C."/>
            <person name="Mitreva M."/>
            <person name="Glasscock J."/>
            <person name="Wylie T."/>
            <person name="Wohldmann P."/>
            <person name="Thiru P."/>
            <person name="Nhan M.N."/>
            <person name="Pohl C.S."/>
            <person name="Smith S.M."/>
            <person name="Hou S."/>
            <person name="Nefedov M."/>
            <person name="de Jong P.J."/>
            <person name="Renfree M.B."/>
            <person name="Mardis E.R."/>
            <person name="Wilson R.K."/>
        </authorList>
    </citation>
    <scope>NUCLEOTIDE SEQUENCE [LARGE SCALE GENOMIC DNA]</scope>
    <source>
        <strain evidence="4 5">Glennie</strain>
    </source>
</reference>
<evidence type="ECO:0000313" key="5">
    <source>
        <dbReference type="Proteomes" id="UP000002279"/>
    </source>
</evidence>
<dbReference type="PANTHER" id="PTHR33955:SF2">
    <property type="entry name" value="TRANSMEMBRANE PROTEIN 52"/>
    <property type="match status" value="1"/>
</dbReference>
<dbReference type="OrthoDB" id="9447442at2759"/>
<organism evidence="4 5">
    <name type="scientific">Ornithorhynchus anatinus</name>
    <name type="common">Duckbill platypus</name>
    <dbReference type="NCBI Taxonomy" id="9258"/>
    <lineage>
        <taxon>Eukaryota</taxon>
        <taxon>Metazoa</taxon>
        <taxon>Chordata</taxon>
        <taxon>Craniata</taxon>
        <taxon>Vertebrata</taxon>
        <taxon>Euteleostomi</taxon>
        <taxon>Mammalia</taxon>
        <taxon>Monotremata</taxon>
        <taxon>Ornithorhynchidae</taxon>
        <taxon>Ornithorhynchus</taxon>
    </lineage>
</organism>
<keyword evidence="2" id="KW-1133">Transmembrane helix</keyword>
<dbReference type="GeneTree" id="ENSGT00730000111432"/>
<dbReference type="InterPro" id="IPR038942">
    <property type="entry name" value="TMEM52"/>
</dbReference>